<proteinExistence type="predicted"/>
<evidence type="ECO:0000313" key="1">
    <source>
        <dbReference type="EMBL" id="JAI01105.1"/>
    </source>
</evidence>
<dbReference type="AlphaFoldDB" id="A0A0E9XEN4"/>
<reference evidence="1" key="2">
    <citation type="journal article" date="2015" name="Fish Shellfish Immunol.">
        <title>Early steps in the European eel (Anguilla anguilla)-Vibrio vulnificus interaction in the gills: Role of the RtxA13 toxin.</title>
        <authorList>
            <person name="Callol A."/>
            <person name="Pajuelo D."/>
            <person name="Ebbesson L."/>
            <person name="Teles M."/>
            <person name="MacKenzie S."/>
            <person name="Amaro C."/>
        </authorList>
    </citation>
    <scope>NUCLEOTIDE SEQUENCE</scope>
</reference>
<name>A0A0E9XEN4_ANGAN</name>
<protein>
    <submittedName>
        <fullName evidence="1">Uncharacterized protein</fullName>
    </submittedName>
</protein>
<reference evidence="1" key="1">
    <citation type="submission" date="2014-11" db="EMBL/GenBank/DDBJ databases">
        <authorList>
            <person name="Amaro Gonzalez C."/>
        </authorList>
    </citation>
    <scope>NUCLEOTIDE SEQUENCE</scope>
</reference>
<sequence length="33" mass="3690">MIVMEDVINSRSYVQFSKNVPLSRKGVFSDDGA</sequence>
<accession>A0A0E9XEN4</accession>
<dbReference type="EMBL" id="GBXM01007473">
    <property type="protein sequence ID" value="JAI01105.1"/>
    <property type="molecule type" value="Transcribed_RNA"/>
</dbReference>
<organism evidence="1">
    <name type="scientific">Anguilla anguilla</name>
    <name type="common">European freshwater eel</name>
    <name type="synonym">Muraena anguilla</name>
    <dbReference type="NCBI Taxonomy" id="7936"/>
    <lineage>
        <taxon>Eukaryota</taxon>
        <taxon>Metazoa</taxon>
        <taxon>Chordata</taxon>
        <taxon>Craniata</taxon>
        <taxon>Vertebrata</taxon>
        <taxon>Euteleostomi</taxon>
        <taxon>Actinopterygii</taxon>
        <taxon>Neopterygii</taxon>
        <taxon>Teleostei</taxon>
        <taxon>Anguilliformes</taxon>
        <taxon>Anguillidae</taxon>
        <taxon>Anguilla</taxon>
    </lineage>
</organism>